<name>A0A0W0YLF7_9GAMM</name>
<protein>
    <recommendedName>
        <fullName evidence="4">Secreted protein</fullName>
    </recommendedName>
</protein>
<evidence type="ECO:0008006" key="4">
    <source>
        <dbReference type="Google" id="ProtNLM"/>
    </source>
</evidence>
<feature type="chain" id="PRO_5006917755" description="Secreted protein" evidence="1">
    <location>
        <begin position="36"/>
        <end position="286"/>
    </location>
</feature>
<keyword evidence="1" id="KW-0732">Signal</keyword>
<dbReference type="eggNOG" id="COG4244">
    <property type="taxonomic scope" value="Bacteria"/>
</dbReference>
<keyword evidence="3" id="KW-1185">Reference proteome</keyword>
<comment type="caution">
    <text evidence="2">The sequence shown here is derived from an EMBL/GenBank/DDBJ whole genome shotgun (WGS) entry which is preliminary data.</text>
</comment>
<evidence type="ECO:0000256" key="1">
    <source>
        <dbReference type="SAM" id="SignalP"/>
    </source>
</evidence>
<organism evidence="2 3">
    <name type="scientific">Legionella shakespearei DSM 23087</name>
    <dbReference type="NCBI Taxonomy" id="1122169"/>
    <lineage>
        <taxon>Bacteria</taxon>
        <taxon>Pseudomonadati</taxon>
        <taxon>Pseudomonadota</taxon>
        <taxon>Gammaproteobacteria</taxon>
        <taxon>Legionellales</taxon>
        <taxon>Legionellaceae</taxon>
        <taxon>Legionella</taxon>
    </lineage>
</organism>
<sequence length="286" mass="31807">MINRLITITVKDVCMFHKIVALFMTAILHAGCLQANTNNHAHHEAQTAPNSLSLEISLKEPLAKGKMTSIQLELIDSKSHKQLTLADLKTVHTEKLHLLIIDPTLSDYHHIHPVMDKKTGMFVFDFTPQTNGAYRLWADVTPLATNQQTYVMADMGVPSKQIPIINKTVNTVVHLNEYTFALKFDGEVKAGKPAMGTITVTKDNKSFTSLEPVMGAFAHIVGFGEEYHSVLHIHPMGKEPTKSSDRGGPTLEFHIEPEKTGFVKLFAQMRIGGQEIFVPFGIEVKQ</sequence>
<proteinExistence type="predicted"/>
<dbReference type="EMBL" id="LNYW01000066">
    <property type="protein sequence ID" value="KTD57671.1"/>
    <property type="molecule type" value="Genomic_DNA"/>
</dbReference>
<dbReference type="STRING" id="1122169.Lsha_2512"/>
<gene>
    <name evidence="2" type="ORF">Lsha_2512</name>
</gene>
<feature type="signal peptide" evidence="1">
    <location>
        <begin position="1"/>
        <end position="35"/>
    </location>
</feature>
<dbReference type="AlphaFoldDB" id="A0A0W0YLF7"/>
<accession>A0A0W0YLF7</accession>
<reference evidence="2 3" key="1">
    <citation type="submission" date="2015-11" db="EMBL/GenBank/DDBJ databases">
        <title>Genomic analysis of 38 Legionella species identifies large and diverse effector repertoires.</title>
        <authorList>
            <person name="Burstein D."/>
            <person name="Amaro F."/>
            <person name="Zusman T."/>
            <person name="Lifshitz Z."/>
            <person name="Cohen O."/>
            <person name="Gilbert J.A."/>
            <person name="Pupko T."/>
            <person name="Shuman H.A."/>
            <person name="Segal G."/>
        </authorList>
    </citation>
    <scope>NUCLEOTIDE SEQUENCE [LARGE SCALE GENOMIC DNA]</scope>
    <source>
        <strain evidence="2 3">ATCC 49655</strain>
    </source>
</reference>
<evidence type="ECO:0000313" key="3">
    <source>
        <dbReference type="Proteomes" id="UP000054600"/>
    </source>
</evidence>
<dbReference type="PATRIC" id="fig|1122169.6.peg.2893"/>
<evidence type="ECO:0000313" key="2">
    <source>
        <dbReference type="EMBL" id="KTD57671.1"/>
    </source>
</evidence>
<dbReference type="Proteomes" id="UP000054600">
    <property type="component" value="Unassembled WGS sequence"/>
</dbReference>